<reference evidence="1" key="1">
    <citation type="submission" date="2019-08" db="EMBL/GenBank/DDBJ databases">
        <authorList>
            <person name="Kucharzyk K."/>
            <person name="Murdoch R.W."/>
            <person name="Higgins S."/>
            <person name="Loffler F."/>
        </authorList>
    </citation>
    <scope>NUCLEOTIDE SEQUENCE</scope>
</reference>
<protein>
    <submittedName>
        <fullName evidence="1">Uncharacterized protein</fullName>
    </submittedName>
</protein>
<comment type="caution">
    <text evidence="1">The sequence shown here is derived from an EMBL/GenBank/DDBJ whole genome shotgun (WGS) entry which is preliminary data.</text>
</comment>
<gene>
    <name evidence="1" type="ORF">SDC9_205328</name>
</gene>
<dbReference type="EMBL" id="VSSQ01129406">
    <property type="protein sequence ID" value="MPN57634.1"/>
    <property type="molecule type" value="Genomic_DNA"/>
</dbReference>
<accession>A0A645JB06</accession>
<dbReference type="AlphaFoldDB" id="A0A645JB06"/>
<evidence type="ECO:0000313" key="1">
    <source>
        <dbReference type="EMBL" id="MPN57634.1"/>
    </source>
</evidence>
<sequence>MCGYFTAGDSGAACRVHACGHDVQRFYPDADAAGHGAEYSGAHAGGRNARAGINGCANTDSRGFAYARADGNARAGRADELRPLAAAVAVAVCAERAV</sequence>
<name>A0A645JB06_9ZZZZ</name>
<organism evidence="1">
    <name type="scientific">bioreactor metagenome</name>
    <dbReference type="NCBI Taxonomy" id="1076179"/>
    <lineage>
        <taxon>unclassified sequences</taxon>
        <taxon>metagenomes</taxon>
        <taxon>ecological metagenomes</taxon>
    </lineage>
</organism>
<proteinExistence type="predicted"/>